<dbReference type="RefSeq" id="WP_192753867.1">
    <property type="nucleotide sequence ID" value="NZ_BAABJL010000095.1"/>
</dbReference>
<proteinExistence type="predicted"/>
<organism evidence="2 3">
    <name type="scientific">Actinopolymorpha pittospori</name>
    <dbReference type="NCBI Taxonomy" id="648752"/>
    <lineage>
        <taxon>Bacteria</taxon>
        <taxon>Bacillati</taxon>
        <taxon>Actinomycetota</taxon>
        <taxon>Actinomycetes</taxon>
        <taxon>Propionibacteriales</taxon>
        <taxon>Actinopolymorphaceae</taxon>
        <taxon>Actinopolymorpha</taxon>
    </lineage>
</organism>
<reference evidence="2" key="1">
    <citation type="submission" date="2020-10" db="EMBL/GenBank/DDBJ databases">
        <title>Sequencing the genomes of 1000 actinobacteria strains.</title>
        <authorList>
            <person name="Klenk H.-P."/>
        </authorList>
    </citation>
    <scope>NUCLEOTIDE SEQUENCE</scope>
    <source>
        <strain evidence="2">DSM 45354</strain>
    </source>
</reference>
<gene>
    <name evidence="2" type="ORF">HEB94_007355</name>
</gene>
<evidence type="ECO:0000256" key="1">
    <source>
        <dbReference type="SAM" id="MobiDB-lite"/>
    </source>
</evidence>
<feature type="region of interest" description="Disordered" evidence="1">
    <location>
        <begin position="133"/>
        <end position="176"/>
    </location>
</feature>
<name>A0A927N2F3_9ACTN</name>
<feature type="compositionally biased region" description="Low complexity" evidence="1">
    <location>
        <begin position="163"/>
        <end position="176"/>
    </location>
</feature>
<dbReference type="Proteomes" id="UP000638648">
    <property type="component" value="Unassembled WGS sequence"/>
</dbReference>
<comment type="caution">
    <text evidence="2">The sequence shown here is derived from an EMBL/GenBank/DDBJ whole genome shotgun (WGS) entry which is preliminary data.</text>
</comment>
<evidence type="ECO:0000313" key="2">
    <source>
        <dbReference type="EMBL" id="MBE1610507.1"/>
    </source>
</evidence>
<sequence length="176" mass="18627">MDFAAWTRALHVRGFRVVPPSHAAPVRIWALLPAGDLLHFRCQGTTVRLERYAEDDVLFANPVGHCDCGCGRRLAAPQTPPRLVLRTSARPVDVASFDGARVSGWRGHEAGLLSVAEAAPMFDDLLADLGVPSRSASGHPRSGPVATGRSRSDTQSDQEPTYSAAGIPASSSASTS</sequence>
<keyword evidence="3" id="KW-1185">Reference proteome</keyword>
<protein>
    <submittedName>
        <fullName evidence="2">Uncharacterized protein</fullName>
    </submittedName>
</protein>
<evidence type="ECO:0000313" key="3">
    <source>
        <dbReference type="Proteomes" id="UP000638648"/>
    </source>
</evidence>
<accession>A0A927N2F3</accession>
<dbReference type="AlphaFoldDB" id="A0A927N2F3"/>
<dbReference type="EMBL" id="JADBEM010000001">
    <property type="protein sequence ID" value="MBE1610507.1"/>
    <property type="molecule type" value="Genomic_DNA"/>
</dbReference>